<comment type="caution">
    <text evidence="7">The sequence shown here is derived from an EMBL/GenBank/DDBJ whole genome shotgun (WGS) entry which is preliminary data.</text>
</comment>
<feature type="transmembrane region" description="Helical" evidence="6">
    <location>
        <begin position="347"/>
        <end position="370"/>
    </location>
</feature>
<evidence type="ECO:0000313" key="7">
    <source>
        <dbReference type="EMBL" id="TFZ03829.1"/>
    </source>
</evidence>
<dbReference type="OrthoDB" id="8894012at2"/>
<name>A0A4Z0C0R6_9BURK</name>
<dbReference type="InterPro" id="IPR002797">
    <property type="entry name" value="Polysacc_synth"/>
</dbReference>
<sequence>MKSLIERAVHSLRHQKLSRDIAFTLGSFVVLAVSGIVINIVVTALRDAAALGVFNLAYAVYIVASQFAVWGLHYSVLRHAAFYEKDAVERGHMLVTASACALGMGVVAAVAVALAEPLFQRAFSSEATGAAIRNASIGLLLFPLNKVLLAYLNGLRLMKAFSVLQGLRYLIVMIAVAAIAASSLPIEMTTFCFVVAELVTALAAVAYLGARGLLHHLRVTRAWVRRHYVFGTKGLAAGMFAEVNSRVDVLMIGFFLSDRATGIYSFAAMLVDGLYHVLAMVRINFNPMLVGALRDRDWAAALKLREQSRVFVLPVTLVLGIGLLVAYWVLAGLIMPAEKGLMEGMPSLAILLAGLICVSFLVPFDNLLMVTGHPGYQTGQQVAAVLANVVVAWCLLPIMGIEGAALGTAASYLVSTGLLVYLARRVVGWNLVANTFKG</sequence>
<feature type="transmembrane region" description="Helical" evidence="6">
    <location>
        <begin position="21"/>
        <end position="42"/>
    </location>
</feature>
<organism evidence="7 8">
    <name type="scientific">Ramlibacter humi</name>
    <dbReference type="NCBI Taxonomy" id="2530451"/>
    <lineage>
        <taxon>Bacteria</taxon>
        <taxon>Pseudomonadati</taxon>
        <taxon>Pseudomonadota</taxon>
        <taxon>Betaproteobacteria</taxon>
        <taxon>Burkholderiales</taxon>
        <taxon>Comamonadaceae</taxon>
        <taxon>Ramlibacter</taxon>
    </lineage>
</organism>
<evidence type="ECO:0000256" key="4">
    <source>
        <dbReference type="ARBA" id="ARBA00022989"/>
    </source>
</evidence>
<dbReference type="InterPro" id="IPR050833">
    <property type="entry name" value="Poly_Biosynth_Transport"/>
</dbReference>
<evidence type="ECO:0000256" key="5">
    <source>
        <dbReference type="ARBA" id="ARBA00023136"/>
    </source>
</evidence>
<protein>
    <submittedName>
        <fullName evidence="7">Uncharacterized protein</fullName>
    </submittedName>
</protein>
<keyword evidence="4 6" id="KW-1133">Transmembrane helix</keyword>
<dbReference type="PANTHER" id="PTHR30250:SF11">
    <property type="entry name" value="O-ANTIGEN TRANSPORTER-RELATED"/>
    <property type="match status" value="1"/>
</dbReference>
<dbReference type="Proteomes" id="UP000297839">
    <property type="component" value="Unassembled WGS sequence"/>
</dbReference>
<dbReference type="GO" id="GO:0005886">
    <property type="term" value="C:plasma membrane"/>
    <property type="evidence" value="ECO:0007669"/>
    <property type="project" value="UniProtKB-SubCell"/>
</dbReference>
<feature type="transmembrane region" description="Helical" evidence="6">
    <location>
        <begin position="93"/>
        <end position="115"/>
    </location>
</feature>
<comment type="subcellular location">
    <subcellularLocation>
        <location evidence="1">Cell membrane</location>
        <topology evidence="1">Multi-pass membrane protein</topology>
    </subcellularLocation>
</comment>
<dbReference type="Pfam" id="PF01943">
    <property type="entry name" value="Polysacc_synt"/>
    <property type="match status" value="1"/>
</dbReference>
<keyword evidence="8" id="KW-1185">Reference proteome</keyword>
<feature type="transmembrane region" description="Helical" evidence="6">
    <location>
        <begin position="405"/>
        <end position="423"/>
    </location>
</feature>
<feature type="transmembrane region" description="Helical" evidence="6">
    <location>
        <begin position="262"/>
        <end position="281"/>
    </location>
</feature>
<dbReference type="AlphaFoldDB" id="A0A4Z0C0R6"/>
<evidence type="ECO:0000256" key="1">
    <source>
        <dbReference type="ARBA" id="ARBA00004651"/>
    </source>
</evidence>
<keyword evidence="2" id="KW-1003">Cell membrane</keyword>
<evidence type="ECO:0000313" key="8">
    <source>
        <dbReference type="Proteomes" id="UP000297839"/>
    </source>
</evidence>
<proteinExistence type="predicted"/>
<keyword evidence="5 6" id="KW-0472">Membrane</keyword>
<evidence type="ECO:0000256" key="2">
    <source>
        <dbReference type="ARBA" id="ARBA00022475"/>
    </source>
</evidence>
<feature type="transmembrane region" description="Helical" evidence="6">
    <location>
        <begin position="167"/>
        <end position="186"/>
    </location>
</feature>
<feature type="transmembrane region" description="Helical" evidence="6">
    <location>
        <begin position="310"/>
        <end position="335"/>
    </location>
</feature>
<gene>
    <name evidence="7" type="ORF">EZ216_09260</name>
</gene>
<feature type="transmembrane region" description="Helical" evidence="6">
    <location>
        <begin position="48"/>
        <end position="72"/>
    </location>
</feature>
<feature type="transmembrane region" description="Helical" evidence="6">
    <location>
        <begin position="235"/>
        <end position="256"/>
    </location>
</feature>
<evidence type="ECO:0000256" key="6">
    <source>
        <dbReference type="SAM" id="Phobius"/>
    </source>
</evidence>
<keyword evidence="3 6" id="KW-0812">Transmembrane</keyword>
<feature type="transmembrane region" description="Helical" evidence="6">
    <location>
        <begin position="382"/>
        <end position="399"/>
    </location>
</feature>
<evidence type="ECO:0000256" key="3">
    <source>
        <dbReference type="ARBA" id="ARBA00022692"/>
    </source>
</evidence>
<reference evidence="7 8" key="1">
    <citation type="submission" date="2019-03" db="EMBL/GenBank/DDBJ databases">
        <title>Ramlibacter sp. 18x22-1, whole genome shotgun sequence.</title>
        <authorList>
            <person name="Zhang X."/>
            <person name="Feng G."/>
            <person name="Zhu H."/>
        </authorList>
    </citation>
    <scope>NUCLEOTIDE SEQUENCE [LARGE SCALE GENOMIC DNA]</scope>
    <source>
        <strain evidence="7 8">18x22-1</strain>
    </source>
</reference>
<accession>A0A4Z0C0R6</accession>
<dbReference type="PANTHER" id="PTHR30250">
    <property type="entry name" value="PST FAMILY PREDICTED COLANIC ACID TRANSPORTER"/>
    <property type="match status" value="1"/>
</dbReference>
<dbReference type="EMBL" id="SMLK01000002">
    <property type="protein sequence ID" value="TFZ03829.1"/>
    <property type="molecule type" value="Genomic_DNA"/>
</dbReference>
<feature type="transmembrane region" description="Helical" evidence="6">
    <location>
        <begin position="135"/>
        <end position="155"/>
    </location>
</feature>
<dbReference type="RefSeq" id="WP_135249454.1">
    <property type="nucleotide sequence ID" value="NZ_SMLK01000002.1"/>
</dbReference>
<feature type="transmembrane region" description="Helical" evidence="6">
    <location>
        <begin position="192"/>
        <end position="214"/>
    </location>
</feature>